<gene>
    <name evidence="2" type="ORF">ACFFHK_03125</name>
</gene>
<sequence>MEPTIYQLENTKKWATITYWLYIVSVFFGGSLSIIGVIIAYIFRDDAHGSYLESHFTYQIRTFWIGLLYSAIGVVFSLVFIGYFVLLFTFIWFIVRSIKGLRAIHKEMPLFNEKTWLF</sequence>
<accession>A0ABV6H1Q9</accession>
<evidence type="ECO:0000313" key="3">
    <source>
        <dbReference type="Proteomes" id="UP001589767"/>
    </source>
</evidence>
<comment type="caution">
    <text evidence="2">The sequence shown here is derived from an EMBL/GenBank/DDBJ whole genome shotgun (WGS) entry which is preliminary data.</text>
</comment>
<keyword evidence="1" id="KW-0812">Transmembrane</keyword>
<name>A0ABV6H1Q9_9PAST</name>
<proteinExistence type="predicted"/>
<organism evidence="2 3">
    <name type="scientific">Gallibacterium trehalosifermentans</name>
    <dbReference type="NCBI Taxonomy" id="516935"/>
    <lineage>
        <taxon>Bacteria</taxon>
        <taxon>Pseudomonadati</taxon>
        <taxon>Pseudomonadota</taxon>
        <taxon>Gammaproteobacteria</taxon>
        <taxon>Pasteurellales</taxon>
        <taxon>Pasteurellaceae</taxon>
        <taxon>Gallibacterium</taxon>
    </lineage>
</organism>
<feature type="transmembrane region" description="Helical" evidence="1">
    <location>
        <begin position="63"/>
        <end position="95"/>
    </location>
</feature>
<reference evidence="2 3" key="1">
    <citation type="submission" date="2024-09" db="EMBL/GenBank/DDBJ databases">
        <authorList>
            <person name="Sun Q."/>
            <person name="Mori K."/>
        </authorList>
    </citation>
    <scope>NUCLEOTIDE SEQUENCE [LARGE SCALE GENOMIC DNA]</scope>
    <source>
        <strain evidence="2 3">CCM 7539</strain>
    </source>
</reference>
<evidence type="ECO:0000313" key="2">
    <source>
        <dbReference type="EMBL" id="MFC0308700.1"/>
    </source>
</evidence>
<dbReference type="Proteomes" id="UP001589767">
    <property type="component" value="Unassembled WGS sequence"/>
</dbReference>
<evidence type="ECO:0000256" key="1">
    <source>
        <dbReference type="SAM" id="Phobius"/>
    </source>
</evidence>
<dbReference type="RefSeq" id="WP_382369218.1">
    <property type="nucleotide sequence ID" value="NZ_JBHLWB010000002.1"/>
</dbReference>
<dbReference type="EMBL" id="JBHLWB010000002">
    <property type="protein sequence ID" value="MFC0308700.1"/>
    <property type="molecule type" value="Genomic_DNA"/>
</dbReference>
<keyword evidence="1" id="KW-0472">Membrane</keyword>
<keyword evidence="1" id="KW-1133">Transmembrane helix</keyword>
<keyword evidence="3" id="KW-1185">Reference proteome</keyword>
<protein>
    <submittedName>
        <fullName evidence="2">DUF4870 family protein</fullName>
    </submittedName>
</protein>
<feature type="transmembrane region" description="Helical" evidence="1">
    <location>
        <begin position="20"/>
        <end position="43"/>
    </location>
</feature>